<dbReference type="NCBIfam" id="TIGR01068">
    <property type="entry name" value="thioredoxin"/>
    <property type="match status" value="1"/>
</dbReference>
<dbReference type="PANTHER" id="PTHR45663">
    <property type="entry name" value="GEO12009P1"/>
    <property type="match status" value="1"/>
</dbReference>
<dbReference type="SUPFAM" id="SSF52833">
    <property type="entry name" value="Thioredoxin-like"/>
    <property type="match status" value="1"/>
</dbReference>
<evidence type="ECO:0000259" key="10">
    <source>
        <dbReference type="PROSITE" id="PS51352"/>
    </source>
</evidence>
<evidence type="ECO:0000256" key="1">
    <source>
        <dbReference type="ARBA" id="ARBA00008987"/>
    </source>
</evidence>
<name>A0A1B7X016_APHFL</name>
<dbReference type="InterPro" id="IPR005746">
    <property type="entry name" value="Thioredoxin"/>
</dbReference>
<protein>
    <recommendedName>
        <fullName evidence="6 7">Thioredoxin</fullName>
    </recommendedName>
</protein>
<comment type="similarity">
    <text evidence="1 7">Belongs to the thioredoxin family.</text>
</comment>
<feature type="domain" description="Thioredoxin" evidence="10">
    <location>
        <begin position="1"/>
        <end position="117"/>
    </location>
</feature>
<dbReference type="EMBL" id="LJOW01000092">
    <property type="protein sequence ID" value="OBQ42660.1"/>
    <property type="molecule type" value="Genomic_DNA"/>
</dbReference>
<evidence type="ECO:0000256" key="9">
    <source>
        <dbReference type="PIRSR" id="PIRSR000077-4"/>
    </source>
</evidence>
<evidence type="ECO:0000256" key="3">
    <source>
        <dbReference type="ARBA" id="ARBA00022982"/>
    </source>
</evidence>
<accession>A0A1B7X016</accession>
<dbReference type="InterPro" id="IPR013766">
    <property type="entry name" value="Thioredoxin_domain"/>
</dbReference>
<dbReference type="PIRSF" id="PIRSF000077">
    <property type="entry name" value="Thioredoxin"/>
    <property type="match status" value="1"/>
</dbReference>
<gene>
    <name evidence="11" type="ORF">AN484_16465</name>
</gene>
<keyword evidence="3" id="KW-0249">Electron transport</keyword>
<feature type="disulfide bond" description="Redox-active" evidence="9">
    <location>
        <begin position="39"/>
        <end position="42"/>
    </location>
</feature>
<dbReference type="PROSITE" id="PS00194">
    <property type="entry name" value="THIOREDOXIN_1"/>
    <property type="match status" value="1"/>
</dbReference>
<comment type="caution">
    <text evidence="11">The sequence shown here is derived from an EMBL/GenBank/DDBJ whole genome shotgun (WGS) entry which is preliminary data.</text>
</comment>
<dbReference type="PANTHER" id="PTHR45663:SF11">
    <property type="entry name" value="GEO12009P1"/>
    <property type="match status" value="1"/>
</dbReference>
<dbReference type="GO" id="GO:0015035">
    <property type="term" value="F:protein-disulfide reductase activity"/>
    <property type="evidence" value="ECO:0007669"/>
    <property type="project" value="UniProtKB-UniRule"/>
</dbReference>
<dbReference type="CDD" id="cd02947">
    <property type="entry name" value="TRX_family"/>
    <property type="match status" value="1"/>
</dbReference>
<feature type="active site" description="Nucleophile" evidence="8">
    <location>
        <position position="42"/>
    </location>
</feature>
<keyword evidence="2" id="KW-0813">Transport</keyword>
<feature type="site" description="Deprotonates C-terminal active site Cys" evidence="8">
    <location>
        <position position="33"/>
    </location>
</feature>
<reference evidence="11 12" key="1">
    <citation type="submission" date="2015-09" db="EMBL/GenBank/DDBJ databases">
        <title>Aphanizomenon flos-aquae WA102.</title>
        <authorList>
            <person name="Driscoll C."/>
        </authorList>
    </citation>
    <scope>NUCLEOTIDE SEQUENCE [LARGE SCALE GENOMIC DNA]</scope>
    <source>
        <strain evidence="11">WA102</strain>
    </source>
</reference>
<proteinExistence type="inferred from homology"/>
<feature type="site" description="Contributes to redox potential value" evidence="8">
    <location>
        <position position="41"/>
    </location>
</feature>
<evidence type="ECO:0000313" key="11">
    <source>
        <dbReference type="EMBL" id="OBQ42660.1"/>
    </source>
</evidence>
<feature type="site" description="Contributes to redox potential value" evidence="8">
    <location>
        <position position="40"/>
    </location>
</feature>
<dbReference type="Gene3D" id="3.40.30.10">
    <property type="entry name" value="Glutaredoxin"/>
    <property type="match status" value="1"/>
</dbReference>
<keyword evidence="4 9" id="KW-1015">Disulfide bond</keyword>
<evidence type="ECO:0000313" key="12">
    <source>
        <dbReference type="Proteomes" id="UP000092093"/>
    </source>
</evidence>
<dbReference type="GO" id="GO:0005737">
    <property type="term" value="C:cytoplasm"/>
    <property type="evidence" value="ECO:0007669"/>
    <property type="project" value="TreeGrafter"/>
</dbReference>
<dbReference type="PROSITE" id="PS51352">
    <property type="entry name" value="THIOREDOXIN_2"/>
    <property type="match status" value="1"/>
</dbReference>
<dbReference type="PATRIC" id="fig|1710896.3.peg.3279"/>
<sequence length="119" mass="13154">MATSESPNETLVPYIKKSEFESFLEAKELFVMDCTASWCGPCRMVAPLMDKLAEEYKNQVKVVKLDVGDGENQSVAKEYGIRSIPAVMFFKNGELSETVVGVAAYDKFTTALDKILSPS</sequence>
<dbReference type="PRINTS" id="PR00421">
    <property type="entry name" value="THIOREDOXIN"/>
</dbReference>
<evidence type="ECO:0000256" key="7">
    <source>
        <dbReference type="PIRNR" id="PIRNR000077"/>
    </source>
</evidence>
<evidence type="ECO:0000256" key="5">
    <source>
        <dbReference type="ARBA" id="ARBA00023284"/>
    </source>
</evidence>
<evidence type="ECO:0000256" key="6">
    <source>
        <dbReference type="NCBIfam" id="TIGR01068"/>
    </source>
</evidence>
<dbReference type="Pfam" id="PF00085">
    <property type="entry name" value="Thioredoxin"/>
    <property type="match status" value="1"/>
</dbReference>
<evidence type="ECO:0000256" key="2">
    <source>
        <dbReference type="ARBA" id="ARBA00022448"/>
    </source>
</evidence>
<dbReference type="InterPro" id="IPR036249">
    <property type="entry name" value="Thioredoxin-like_sf"/>
</dbReference>
<dbReference type="AlphaFoldDB" id="A0A1B7X016"/>
<dbReference type="Proteomes" id="UP000092093">
    <property type="component" value="Unassembled WGS sequence"/>
</dbReference>
<keyword evidence="5 9" id="KW-0676">Redox-active center</keyword>
<evidence type="ECO:0000256" key="8">
    <source>
        <dbReference type="PIRSR" id="PIRSR000077-1"/>
    </source>
</evidence>
<feature type="active site" description="Nucleophile" evidence="8">
    <location>
        <position position="39"/>
    </location>
</feature>
<organism evidence="11 12">
    <name type="scientific">Aphanizomenon flos-aquae WA102</name>
    <dbReference type="NCBI Taxonomy" id="1710896"/>
    <lineage>
        <taxon>Bacteria</taxon>
        <taxon>Bacillati</taxon>
        <taxon>Cyanobacteriota</taxon>
        <taxon>Cyanophyceae</taxon>
        <taxon>Nostocales</taxon>
        <taxon>Aphanizomenonaceae</taxon>
        <taxon>Aphanizomenon</taxon>
    </lineage>
</organism>
<evidence type="ECO:0000256" key="4">
    <source>
        <dbReference type="ARBA" id="ARBA00023157"/>
    </source>
</evidence>
<dbReference type="InterPro" id="IPR017937">
    <property type="entry name" value="Thioredoxin_CS"/>
</dbReference>